<reference evidence="1" key="1">
    <citation type="submission" date="2020-04" db="EMBL/GenBank/DDBJ databases">
        <authorList>
            <person name="Chiriac C."/>
            <person name="Salcher M."/>
            <person name="Ghai R."/>
            <person name="Kavagutti S V."/>
        </authorList>
    </citation>
    <scope>NUCLEOTIDE SEQUENCE</scope>
</reference>
<evidence type="ECO:0000313" key="1">
    <source>
        <dbReference type="EMBL" id="CAB4161727.1"/>
    </source>
</evidence>
<gene>
    <name evidence="1" type="ORF">UFOVP776_2</name>
</gene>
<name>A0A6J5NRT7_9CAUD</name>
<dbReference type="EMBL" id="LR796724">
    <property type="protein sequence ID" value="CAB4161727.1"/>
    <property type="molecule type" value="Genomic_DNA"/>
</dbReference>
<sequence length="521" mass="56073">MADFNFKPIGTEVRPVQGASLGDMINIARGAQQYQQAQQINPLELQQKQQVVEQASKINPLAFQQQQQATRTGEIALSVEEQKNIERQNLQTFFSDPGNFQTDGRIDIDKINKVVPTLAPLTGSGYVKNLSDLSTAQTAAEKASMGLTQDNRNLISSTLGILGRGGVSDPQIVINEMRMLVEQNPKNPHLKDLVEKAYVPIFSKMQPGANIADAAIKASQSILTPAQQQSQLTPTISTTESGRTVTTTPGIGATAPTAAFGVAGGMQGGAPVSGAISGGAPVGAGAEVAPGMRVPYPVRRADQPYMAEPTEVKDQASGQEYRTRLVNAQGDLPTGRRNVEEVIKQANVLNENLYDIEKGGGIIGQVGRKIRMAINSADYDILAKDLAKLALSNASAMGGAGNTVSGLDMQQVANGTIKMPPEKLVEIARRVQSDQTNLDLQAKGAQQFAQRFGDNNMKAYQQAWNANADSKVFEAMNIVRFISDPAKQKTELNRLFPDASQYKEFLTKYQNIKKLSESGSL</sequence>
<proteinExistence type="predicted"/>
<protein>
    <submittedName>
        <fullName evidence="1">Uncharacterized protein</fullName>
    </submittedName>
</protein>
<accession>A0A6J5NRT7</accession>
<organism evidence="1">
    <name type="scientific">uncultured Caudovirales phage</name>
    <dbReference type="NCBI Taxonomy" id="2100421"/>
    <lineage>
        <taxon>Viruses</taxon>
        <taxon>Duplodnaviria</taxon>
        <taxon>Heunggongvirae</taxon>
        <taxon>Uroviricota</taxon>
        <taxon>Caudoviricetes</taxon>
        <taxon>Peduoviridae</taxon>
        <taxon>Maltschvirus</taxon>
        <taxon>Maltschvirus maltsch</taxon>
    </lineage>
</organism>